<accession>A0A0E9S6F7</accession>
<sequence>MLLYVSPLCFVSFDRLLPSSPTSRSHLVPGSGNRYASFLINRVCGEAFKKRGDSKIPKWPTGRCVKTNTRDVK</sequence>
<protein>
    <submittedName>
        <fullName evidence="1">Uncharacterized protein</fullName>
    </submittedName>
</protein>
<evidence type="ECO:0000313" key="1">
    <source>
        <dbReference type="EMBL" id="JAH37014.1"/>
    </source>
</evidence>
<dbReference type="EMBL" id="GBXM01071563">
    <property type="protein sequence ID" value="JAH37014.1"/>
    <property type="molecule type" value="Transcribed_RNA"/>
</dbReference>
<proteinExistence type="predicted"/>
<organism evidence="1">
    <name type="scientific">Anguilla anguilla</name>
    <name type="common">European freshwater eel</name>
    <name type="synonym">Muraena anguilla</name>
    <dbReference type="NCBI Taxonomy" id="7936"/>
    <lineage>
        <taxon>Eukaryota</taxon>
        <taxon>Metazoa</taxon>
        <taxon>Chordata</taxon>
        <taxon>Craniata</taxon>
        <taxon>Vertebrata</taxon>
        <taxon>Euteleostomi</taxon>
        <taxon>Actinopterygii</taxon>
        <taxon>Neopterygii</taxon>
        <taxon>Teleostei</taxon>
        <taxon>Anguilliformes</taxon>
        <taxon>Anguillidae</taxon>
        <taxon>Anguilla</taxon>
    </lineage>
</organism>
<name>A0A0E9S6F7_ANGAN</name>
<reference evidence="1" key="1">
    <citation type="submission" date="2014-11" db="EMBL/GenBank/DDBJ databases">
        <authorList>
            <person name="Amaro Gonzalez C."/>
        </authorList>
    </citation>
    <scope>NUCLEOTIDE SEQUENCE</scope>
</reference>
<reference evidence="1" key="2">
    <citation type="journal article" date="2015" name="Fish Shellfish Immunol.">
        <title>Early steps in the European eel (Anguilla anguilla)-Vibrio vulnificus interaction in the gills: Role of the RtxA13 toxin.</title>
        <authorList>
            <person name="Callol A."/>
            <person name="Pajuelo D."/>
            <person name="Ebbesson L."/>
            <person name="Teles M."/>
            <person name="MacKenzie S."/>
            <person name="Amaro C."/>
        </authorList>
    </citation>
    <scope>NUCLEOTIDE SEQUENCE</scope>
</reference>
<dbReference type="AlphaFoldDB" id="A0A0E9S6F7"/>